<proteinExistence type="predicted"/>
<evidence type="ECO:0000313" key="3">
    <source>
        <dbReference type="Proteomes" id="UP000235388"/>
    </source>
</evidence>
<evidence type="ECO:0000313" key="1">
    <source>
        <dbReference type="EMBL" id="PLW21853.1"/>
    </source>
</evidence>
<reference evidence="1 3" key="1">
    <citation type="submission" date="2017-11" db="EMBL/GenBank/DDBJ databases">
        <title>De novo assembly and phasing of dikaryotic genomes from two isolates of Puccinia coronata f. sp. avenae, the causal agent of oat crown rust.</title>
        <authorList>
            <person name="Miller M.E."/>
            <person name="Zhang Y."/>
            <person name="Omidvar V."/>
            <person name="Sperschneider J."/>
            <person name="Schwessinger B."/>
            <person name="Raley C."/>
            <person name="Palmer J.M."/>
            <person name="Garnica D."/>
            <person name="Upadhyaya N."/>
            <person name="Rathjen J."/>
            <person name="Taylor J.M."/>
            <person name="Park R.F."/>
            <person name="Dodds P.N."/>
            <person name="Hirsch C.D."/>
            <person name="Kianian S.F."/>
            <person name="Figueroa M."/>
        </authorList>
    </citation>
    <scope>NUCLEOTIDE SEQUENCE [LARGE SCALE GENOMIC DNA]</scope>
    <source>
        <strain evidence="1">12NC29</strain>
    </source>
</reference>
<accession>A0A2N5T8P4</accession>
<protein>
    <submittedName>
        <fullName evidence="1">Uncharacterized protein</fullName>
    </submittedName>
</protein>
<dbReference type="EMBL" id="PGCJ01000779">
    <property type="protein sequence ID" value="PLW21853.1"/>
    <property type="molecule type" value="Genomic_DNA"/>
</dbReference>
<organism evidence="1 3">
    <name type="scientific">Puccinia coronata f. sp. avenae</name>
    <dbReference type="NCBI Taxonomy" id="200324"/>
    <lineage>
        <taxon>Eukaryota</taxon>
        <taxon>Fungi</taxon>
        <taxon>Dikarya</taxon>
        <taxon>Basidiomycota</taxon>
        <taxon>Pucciniomycotina</taxon>
        <taxon>Pucciniomycetes</taxon>
        <taxon>Pucciniales</taxon>
        <taxon>Pucciniaceae</taxon>
        <taxon>Puccinia</taxon>
    </lineage>
</organism>
<evidence type="ECO:0000313" key="2">
    <source>
        <dbReference type="EMBL" id="PLW57400.1"/>
    </source>
</evidence>
<keyword evidence="3" id="KW-1185">Reference proteome</keyword>
<dbReference type="EMBL" id="PGCJ01000011">
    <property type="protein sequence ID" value="PLW57400.1"/>
    <property type="molecule type" value="Genomic_DNA"/>
</dbReference>
<comment type="caution">
    <text evidence="1">The sequence shown here is derived from an EMBL/GenBank/DDBJ whole genome shotgun (WGS) entry which is preliminary data.</text>
</comment>
<name>A0A2N5T8P4_9BASI</name>
<dbReference type="Proteomes" id="UP000235388">
    <property type="component" value="Unassembled WGS sequence"/>
</dbReference>
<sequence length="66" mass="7512">MTYLVVYSPDNQGPMKYQYGCQDIQYFEECTWVPPPSTHQVGSLAIAQEGIDLLGNQIKDFPRSRS</sequence>
<dbReference type="AlphaFoldDB" id="A0A2N5T8P4"/>
<gene>
    <name evidence="2" type="ORF">PCANC_01791</name>
    <name evidence="1" type="ORF">PCANC_03314</name>
</gene>